<dbReference type="Proteomes" id="UP001595752">
    <property type="component" value="Unassembled WGS sequence"/>
</dbReference>
<keyword evidence="2 5" id="KW-0812">Transmembrane</keyword>
<sequence>MNTLLLSLGAIVVTLLSYLISKKIYEYKRIIIFSPIVFAPVIIIILLSFGDMTYETYKKGSNLLSYMLGPATVAFAIPMYKHFQLLKKHSIEILVSVLSGTMIATLSSLFLALLFHLNGQIVNSIIPRSITIPIAVDVSESIGGDPSVTILFVIMTGIWGTMIGPKLIRLLTLRSSVAKGLLMGVAAHGTGTARAFELGKLEGTFSSLAMIITAILTLVFAHTIIPALFNMLS</sequence>
<gene>
    <name evidence="6" type="ORF">ACFOU2_12780</name>
</gene>
<feature type="transmembrane region" description="Helical" evidence="5">
    <location>
        <begin position="208"/>
        <end position="229"/>
    </location>
</feature>
<name>A0ABV8B215_9BACI</name>
<evidence type="ECO:0000256" key="3">
    <source>
        <dbReference type="ARBA" id="ARBA00022989"/>
    </source>
</evidence>
<proteinExistence type="predicted"/>
<dbReference type="PANTHER" id="PTHR30249:SF3">
    <property type="entry name" value="MUREIN HYDROLASE EXPORT REGULATOR"/>
    <property type="match status" value="1"/>
</dbReference>
<feature type="transmembrane region" description="Helical" evidence="5">
    <location>
        <begin position="6"/>
        <end position="21"/>
    </location>
</feature>
<feature type="transmembrane region" description="Helical" evidence="5">
    <location>
        <begin position="62"/>
        <end position="81"/>
    </location>
</feature>
<keyword evidence="7" id="KW-1185">Reference proteome</keyword>
<evidence type="ECO:0000313" key="6">
    <source>
        <dbReference type="EMBL" id="MFC3884323.1"/>
    </source>
</evidence>
<dbReference type="PANTHER" id="PTHR30249">
    <property type="entry name" value="PUTATIVE SEROTONIN TRANSPORTER"/>
    <property type="match status" value="1"/>
</dbReference>
<feature type="transmembrane region" description="Helical" evidence="5">
    <location>
        <begin position="148"/>
        <end position="168"/>
    </location>
</feature>
<organism evidence="6 7">
    <name type="scientific">Bacillus songklensis</name>
    <dbReference type="NCBI Taxonomy" id="1069116"/>
    <lineage>
        <taxon>Bacteria</taxon>
        <taxon>Bacillati</taxon>
        <taxon>Bacillota</taxon>
        <taxon>Bacilli</taxon>
        <taxon>Bacillales</taxon>
        <taxon>Bacillaceae</taxon>
        <taxon>Bacillus</taxon>
    </lineage>
</organism>
<evidence type="ECO:0000313" key="7">
    <source>
        <dbReference type="Proteomes" id="UP001595752"/>
    </source>
</evidence>
<keyword evidence="4 5" id="KW-0472">Membrane</keyword>
<protein>
    <submittedName>
        <fullName evidence="6">LrgB family protein</fullName>
    </submittedName>
</protein>
<dbReference type="EMBL" id="JBHRZT010000052">
    <property type="protein sequence ID" value="MFC3884323.1"/>
    <property type="molecule type" value="Genomic_DNA"/>
</dbReference>
<comment type="caution">
    <text evidence="6">The sequence shown here is derived from an EMBL/GenBank/DDBJ whole genome shotgun (WGS) entry which is preliminary data.</text>
</comment>
<accession>A0ABV8B215</accession>
<keyword evidence="3 5" id="KW-1133">Transmembrane helix</keyword>
<feature type="transmembrane region" description="Helical" evidence="5">
    <location>
        <begin position="30"/>
        <end position="50"/>
    </location>
</feature>
<dbReference type="Pfam" id="PF04172">
    <property type="entry name" value="LrgB"/>
    <property type="match status" value="1"/>
</dbReference>
<evidence type="ECO:0000256" key="4">
    <source>
        <dbReference type="ARBA" id="ARBA00023136"/>
    </source>
</evidence>
<reference evidence="7" key="1">
    <citation type="journal article" date="2019" name="Int. J. Syst. Evol. Microbiol.">
        <title>The Global Catalogue of Microorganisms (GCM) 10K type strain sequencing project: providing services to taxonomists for standard genome sequencing and annotation.</title>
        <authorList>
            <consortium name="The Broad Institute Genomics Platform"/>
            <consortium name="The Broad Institute Genome Sequencing Center for Infectious Disease"/>
            <person name="Wu L."/>
            <person name="Ma J."/>
        </authorList>
    </citation>
    <scope>NUCLEOTIDE SEQUENCE [LARGE SCALE GENOMIC DNA]</scope>
    <source>
        <strain evidence="7">CCUG 61889</strain>
    </source>
</reference>
<evidence type="ECO:0000256" key="2">
    <source>
        <dbReference type="ARBA" id="ARBA00022692"/>
    </source>
</evidence>
<evidence type="ECO:0000256" key="1">
    <source>
        <dbReference type="ARBA" id="ARBA00004141"/>
    </source>
</evidence>
<evidence type="ECO:0000256" key="5">
    <source>
        <dbReference type="SAM" id="Phobius"/>
    </source>
</evidence>
<feature type="transmembrane region" description="Helical" evidence="5">
    <location>
        <begin position="93"/>
        <end position="115"/>
    </location>
</feature>
<comment type="subcellular location">
    <subcellularLocation>
        <location evidence="1">Membrane</location>
        <topology evidence="1">Multi-pass membrane protein</topology>
    </subcellularLocation>
</comment>
<dbReference type="InterPro" id="IPR007300">
    <property type="entry name" value="CidB/LrgB"/>
</dbReference>
<dbReference type="RefSeq" id="WP_377915662.1">
    <property type="nucleotide sequence ID" value="NZ_JBHRZT010000052.1"/>
</dbReference>